<evidence type="ECO:0000313" key="2">
    <source>
        <dbReference type="EMBL" id="MDK3018011.1"/>
    </source>
</evidence>
<feature type="transmembrane region" description="Helical" evidence="1">
    <location>
        <begin position="344"/>
        <end position="362"/>
    </location>
</feature>
<keyword evidence="3" id="KW-1185">Reference proteome</keyword>
<feature type="transmembrane region" description="Helical" evidence="1">
    <location>
        <begin position="139"/>
        <end position="160"/>
    </location>
</feature>
<name>A0ABT7F081_9RHOB</name>
<evidence type="ECO:0008006" key="4">
    <source>
        <dbReference type="Google" id="ProtNLM"/>
    </source>
</evidence>
<gene>
    <name evidence="2" type="ORF">QO033_10000</name>
</gene>
<feature type="transmembrane region" description="Helical" evidence="1">
    <location>
        <begin position="33"/>
        <end position="56"/>
    </location>
</feature>
<evidence type="ECO:0000256" key="1">
    <source>
        <dbReference type="SAM" id="Phobius"/>
    </source>
</evidence>
<comment type="caution">
    <text evidence="2">The sequence shown here is derived from an EMBL/GenBank/DDBJ whole genome shotgun (WGS) entry which is preliminary data.</text>
</comment>
<organism evidence="2 3">
    <name type="scientific">Pseudodonghicola flavimaris</name>
    <dbReference type="NCBI Taxonomy" id="3050036"/>
    <lineage>
        <taxon>Bacteria</taxon>
        <taxon>Pseudomonadati</taxon>
        <taxon>Pseudomonadota</taxon>
        <taxon>Alphaproteobacteria</taxon>
        <taxon>Rhodobacterales</taxon>
        <taxon>Paracoccaceae</taxon>
        <taxon>Pseudodonghicola</taxon>
    </lineage>
</organism>
<feature type="transmembrane region" description="Helical" evidence="1">
    <location>
        <begin position="166"/>
        <end position="186"/>
    </location>
</feature>
<dbReference type="EMBL" id="JASNJD010000006">
    <property type="protein sequence ID" value="MDK3018011.1"/>
    <property type="molecule type" value="Genomic_DNA"/>
</dbReference>
<keyword evidence="1" id="KW-0472">Membrane</keyword>
<evidence type="ECO:0000313" key="3">
    <source>
        <dbReference type="Proteomes" id="UP001243757"/>
    </source>
</evidence>
<keyword evidence="1" id="KW-1133">Transmembrane helix</keyword>
<feature type="transmembrane region" description="Helical" evidence="1">
    <location>
        <begin position="320"/>
        <end position="337"/>
    </location>
</feature>
<reference evidence="2 3" key="1">
    <citation type="submission" date="2023-05" db="EMBL/GenBank/DDBJ databases">
        <title>Pseudodonghicola sp. nov.</title>
        <authorList>
            <person name="Huang J."/>
        </authorList>
    </citation>
    <scope>NUCLEOTIDE SEQUENCE [LARGE SCALE GENOMIC DNA]</scope>
    <source>
        <strain evidence="2 3">IC7</strain>
    </source>
</reference>
<feature type="transmembrane region" description="Helical" evidence="1">
    <location>
        <begin position="114"/>
        <end position="132"/>
    </location>
</feature>
<accession>A0ABT7F081</accession>
<dbReference type="RefSeq" id="WP_284480823.1">
    <property type="nucleotide sequence ID" value="NZ_JASNJD010000006.1"/>
</dbReference>
<proteinExistence type="predicted"/>
<dbReference type="Proteomes" id="UP001243757">
    <property type="component" value="Unassembled WGS sequence"/>
</dbReference>
<feature type="transmembrane region" description="Helical" evidence="1">
    <location>
        <begin position="87"/>
        <end position="108"/>
    </location>
</feature>
<feature type="transmembrane region" description="Helical" evidence="1">
    <location>
        <begin position="193"/>
        <end position="210"/>
    </location>
</feature>
<sequence length="405" mass="43320">MKYLADTEELIRDGILSEPQAAEIARRSREAMIALAINIVLFCGLLAVIAGMAAYLDDAAQLTLLGAAVTLAGGIALLLAGEAYRLLANATAVIGAAMLVGGGAFWLVQARGTPDAAAVLGVPVALLGYLCWRVGPSRLRFLTGWLCFLGVAVHLAGLLAQPALIAPQWLVYHYAGVALVLCGLALDIRLITALSMLAFAAALSSRSFYATGAYAVAIYECTLTILQMGVLGGLCLWAMRRCPDRRARHAEILGRLAFIWLNMAFWIGSIWGDTVGATLWGPRWARFSEIPYWQADAALQAEFRTAREAFVASALHIPETVYAIAWAVLLAGTVIWAAMGARRALFNTAVTFGAIHLYTQYFERIDTTPGSIVIAGLIAIALAYATWRLNAHLKARAGEGARARG</sequence>
<protein>
    <recommendedName>
        <fullName evidence="4">DUF2157 domain-containing protein</fullName>
    </recommendedName>
</protein>
<feature type="transmembrane region" description="Helical" evidence="1">
    <location>
        <begin position="252"/>
        <end position="272"/>
    </location>
</feature>
<feature type="transmembrane region" description="Helical" evidence="1">
    <location>
        <begin position="368"/>
        <end position="387"/>
    </location>
</feature>
<feature type="transmembrane region" description="Helical" evidence="1">
    <location>
        <begin position="62"/>
        <end position="80"/>
    </location>
</feature>
<feature type="transmembrane region" description="Helical" evidence="1">
    <location>
        <begin position="216"/>
        <end position="240"/>
    </location>
</feature>
<keyword evidence="1" id="KW-0812">Transmembrane</keyword>